<feature type="transmembrane region" description="Helical" evidence="1">
    <location>
        <begin position="20"/>
        <end position="42"/>
    </location>
</feature>
<accession>A0A1F7XLV3</accession>
<keyword evidence="1" id="KW-0472">Membrane</keyword>
<dbReference type="EMBL" id="MGFX01000001">
    <property type="protein sequence ID" value="OGM15976.1"/>
    <property type="molecule type" value="Genomic_DNA"/>
</dbReference>
<dbReference type="STRING" id="1802485.A2V97_04390"/>
<reference evidence="2 3" key="1">
    <citation type="journal article" date="2016" name="Nat. Commun.">
        <title>Thousands of microbial genomes shed light on interconnected biogeochemical processes in an aquifer system.</title>
        <authorList>
            <person name="Anantharaman K."/>
            <person name="Brown C.T."/>
            <person name="Hug L.A."/>
            <person name="Sharon I."/>
            <person name="Castelle C.J."/>
            <person name="Probst A.J."/>
            <person name="Thomas B.C."/>
            <person name="Singh A."/>
            <person name="Wilkins M.J."/>
            <person name="Karaoz U."/>
            <person name="Brodie E.L."/>
            <person name="Williams K.H."/>
            <person name="Hubbard S.S."/>
            <person name="Banfield J.F."/>
        </authorList>
    </citation>
    <scope>NUCLEOTIDE SEQUENCE [LARGE SCALE GENOMIC DNA]</scope>
</reference>
<dbReference type="Proteomes" id="UP000177382">
    <property type="component" value="Unassembled WGS sequence"/>
</dbReference>
<keyword evidence="1" id="KW-1133">Transmembrane helix</keyword>
<dbReference type="SUPFAM" id="SSF49373">
    <property type="entry name" value="Invasin/intimin cell-adhesion fragments"/>
    <property type="match status" value="1"/>
</dbReference>
<evidence type="ECO:0000313" key="2">
    <source>
        <dbReference type="EMBL" id="OGM15976.1"/>
    </source>
</evidence>
<name>A0A1F7XLV3_9BACT</name>
<keyword evidence="1" id="KW-0812">Transmembrane</keyword>
<proteinExistence type="predicted"/>
<organism evidence="2 3">
    <name type="scientific">Candidatus Woesebacteria bacterium RBG_16_42_24</name>
    <dbReference type="NCBI Taxonomy" id="1802485"/>
    <lineage>
        <taxon>Bacteria</taxon>
        <taxon>Candidatus Woeseibacteriota</taxon>
    </lineage>
</organism>
<evidence type="ECO:0000313" key="3">
    <source>
        <dbReference type="Proteomes" id="UP000177382"/>
    </source>
</evidence>
<dbReference type="InterPro" id="IPR008964">
    <property type="entry name" value="Invasin/intimin_cell_adhesion"/>
</dbReference>
<protein>
    <submittedName>
        <fullName evidence="2">Uncharacterized protein</fullName>
    </submittedName>
</protein>
<evidence type="ECO:0000256" key="1">
    <source>
        <dbReference type="SAM" id="Phobius"/>
    </source>
</evidence>
<sequence>MPKFLPSVRNLLKGQSYFDLLLGIALLSIFGLALFRISSLSYEIISYSRARIAAKYIAQEKIEVIRNLPYDDVGTLGGIPPGNLAQGENLQRNGINYMVRTIIIYIDDPFDTIAPTDTDPADYKRVKVEVTWGGIAASSRNPVAISTDISSGIATEIEGGVLKVLVFDANGNPLPQASVNIVSSGITPAIDVTYETDEDGEVTLPGATECVACYRITVTKTDYSLERTYSISEITNPLKQDQGVFADQVTQISFAIDKTSTLSVSSVTGREQNYSPAPDVSFKLRGSKILGTDAYAQPIYKLDDPFTTNASGQVTIQDLEWDVYQIYMDTGTSYDIGGATPLLPLNIVPDSTNVLTFVVYAHSTHSLLTFVKDPTLSLIENVYVKVYDGVSFDQTKTTGGSSAPDFGQTLFSGLEEKTYQVEATASGFLNYTGEVIVTEYTKDEIVLTPE</sequence>
<comment type="caution">
    <text evidence="2">The sequence shown here is derived from an EMBL/GenBank/DDBJ whole genome shotgun (WGS) entry which is preliminary data.</text>
</comment>
<dbReference type="AlphaFoldDB" id="A0A1F7XLV3"/>
<gene>
    <name evidence="2" type="ORF">A2V97_04390</name>
</gene>